<comment type="similarity">
    <text evidence="12 13">Belongs to the DnaG primase family.</text>
</comment>
<feature type="domain" description="Toprim" evidence="15">
    <location>
        <begin position="262"/>
        <end position="344"/>
    </location>
</feature>
<evidence type="ECO:0000256" key="5">
    <source>
        <dbReference type="ARBA" id="ARBA00022705"/>
    </source>
</evidence>
<name>A0ABW1S5T0_9PROT</name>
<gene>
    <name evidence="12 16" type="primary">dnaG</name>
    <name evidence="16" type="ORF">ACFQDM_02145</name>
</gene>
<dbReference type="Gene3D" id="3.90.580.10">
    <property type="entry name" value="Zinc finger, CHC2-type domain"/>
    <property type="match status" value="1"/>
</dbReference>
<keyword evidence="3 12" id="KW-0808">Transferase</keyword>
<comment type="caution">
    <text evidence="12">Lacks conserved residue(s) required for the propagation of feature annotation.</text>
</comment>
<dbReference type="InterPro" id="IPR037068">
    <property type="entry name" value="DNA_primase_core_N_sf"/>
</dbReference>
<comment type="caution">
    <text evidence="16">The sequence shown here is derived from an EMBL/GenBank/DDBJ whole genome shotgun (WGS) entry which is preliminary data.</text>
</comment>
<dbReference type="CDD" id="cd03364">
    <property type="entry name" value="TOPRIM_DnaG_primases"/>
    <property type="match status" value="1"/>
</dbReference>
<dbReference type="SUPFAM" id="SSF57783">
    <property type="entry name" value="Zinc beta-ribbon"/>
    <property type="match status" value="1"/>
</dbReference>
<keyword evidence="8 13" id="KW-0862">Zinc</keyword>
<comment type="subunit">
    <text evidence="12">Monomer. Interacts with DnaB.</text>
</comment>
<dbReference type="SUPFAM" id="SSF56731">
    <property type="entry name" value="DNA primase core"/>
    <property type="match status" value="1"/>
</dbReference>
<evidence type="ECO:0000256" key="3">
    <source>
        <dbReference type="ARBA" id="ARBA00022679"/>
    </source>
</evidence>
<evidence type="ECO:0000259" key="15">
    <source>
        <dbReference type="PROSITE" id="PS50880"/>
    </source>
</evidence>
<keyword evidence="11 12" id="KW-0804">Transcription</keyword>
<evidence type="ECO:0000256" key="2">
    <source>
        <dbReference type="ARBA" id="ARBA00022515"/>
    </source>
</evidence>
<evidence type="ECO:0000256" key="13">
    <source>
        <dbReference type="PIRNR" id="PIRNR002811"/>
    </source>
</evidence>
<keyword evidence="1 12" id="KW-0240">DNA-directed RNA polymerase</keyword>
<evidence type="ECO:0000256" key="9">
    <source>
        <dbReference type="ARBA" id="ARBA00022842"/>
    </source>
</evidence>
<dbReference type="SMART" id="SM00400">
    <property type="entry name" value="ZnF_CHCC"/>
    <property type="match status" value="1"/>
</dbReference>
<evidence type="ECO:0000256" key="14">
    <source>
        <dbReference type="SAM" id="MobiDB-lite"/>
    </source>
</evidence>
<keyword evidence="10 12" id="KW-0238">DNA-binding</keyword>
<dbReference type="SMART" id="SM00493">
    <property type="entry name" value="TOPRIM"/>
    <property type="match status" value="1"/>
</dbReference>
<dbReference type="InterPro" id="IPR006171">
    <property type="entry name" value="TOPRIM_dom"/>
</dbReference>
<proteinExistence type="inferred from homology"/>
<evidence type="ECO:0000256" key="1">
    <source>
        <dbReference type="ARBA" id="ARBA00022478"/>
    </source>
</evidence>
<dbReference type="NCBIfam" id="TIGR01391">
    <property type="entry name" value="dnaG"/>
    <property type="match status" value="1"/>
</dbReference>
<keyword evidence="5 12" id="KW-0235">DNA replication</keyword>
<dbReference type="HAMAP" id="MF_00974">
    <property type="entry name" value="DNA_primase_DnaG"/>
    <property type="match status" value="1"/>
</dbReference>
<dbReference type="RefSeq" id="WP_377374824.1">
    <property type="nucleotide sequence ID" value="NZ_JBHSSW010000003.1"/>
</dbReference>
<dbReference type="EMBL" id="JBHSSW010000003">
    <property type="protein sequence ID" value="MFC6196858.1"/>
    <property type="molecule type" value="Genomic_DNA"/>
</dbReference>
<dbReference type="InterPro" id="IPR030846">
    <property type="entry name" value="DnaG_bac"/>
</dbReference>
<comment type="catalytic activity">
    <reaction evidence="12">
        <text>ssDNA + n NTP = ssDNA/pppN(pN)n-1 hybrid + (n-1) diphosphate.</text>
        <dbReference type="EC" id="2.7.7.101"/>
    </reaction>
</comment>
<keyword evidence="4 12" id="KW-0548">Nucleotidyltransferase</keyword>
<dbReference type="PANTHER" id="PTHR30313">
    <property type="entry name" value="DNA PRIMASE"/>
    <property type="match status" value="1"/>
</dbReference>
<keyword evidence="17" id="KW-1185">Reference proteome</keyword>
<dbReference type="Pfam" id="PF01807">
    <property type="entry name" value="Zn_ribbon_DnaG"/>
    <property type="match status" value="1"/>
</dbReference>
<sequence length="628" mass="69761">MAAPRFSESYINELKSRIRISDVVGRKVKLTKKGKEWVGLSPFTAEKTPSFYVNDQKQFFKCFSSGKFGDVISFLQETERLGFSEAIERLAGEAGMDLPQDTAQDRAERSRRGRLLDVCEAACAYFEDRLRGPEGSAARAYLDGRGLKPESWGKYRLGFAPDGWRHLQEFLKGKGAREEDMLAAGLIIRPDNGKEPYDRFRGRLMFPIEDTTGKVIAFGGRALEKDAKPKYLNSPETELFHKGHQLYRYKRAREAAAMANREGLIVCEGYMDVIALCEAGFEYAVAPLGTALTEDQLGLIWKVGGEPILCFDGDEAGVRAAHKAVDRAMPHLEPGRSLFFAMLPDGLDPDDLIRERGKGAMKEVLEKASPLVELLWQRELIAHPLDTPERQAGFEQRLDQATGQIVHDGVKKAYGRELHQRLRNHMFQLRRGGGAGGRPGAAPGRAATQPLQPNVNARGLRILTRMIDSPALLESGLERLAIARFPDPAVSSLKDAVFDLIESGEEVDRTGLTSHLRHLGKDDAIQLLRTQPTGSPLDPASPEGQDWLSALERFCAVDELSQDEERLGRNAAGVSIENSRVSLKARLKTEIRDLTRGDDQDIGSESHRSGLRDALNAFDEIVKRKMGR</sequence>
<organism evidence="16 17">
    <name type="scientific">Ponticaulis profundi</name>
    <dbReference type="NCBI Taxonomy" id="2665222"/>
    <lineage>
        <taxon>Bacteria</taxon>
        <taxon>Pseudomonadati</taxon>
        <taxon>Pseudomonadota</taxon>
        <taxon>Alphaproteobacteria</taxon>
        <taxon>Hyphomonadales</taxon>
        <taxon>Hyphomonadaceae</taxon>
        <taxon>Ponticaulis</taxon>
    </lineage>
</organism>
<comment type="function">
    <text evidence="12 13">RNA polymerase that catalyzes the synthesis of short RNA molecules used as primers for DNA polymerase during DNA replication.</text>
</comment>
<evidence type="ECO:0000256" key="11">
    <source>
        <dbReference type="ARBA" id="ARBA00023163"/>
    </source>
</evidence>
<dbReference type="EC" id="2.7.7.101" evidence="12"/>
<evidence type="ECO:0000256" key="7">
    <source>
        <dbReference type="ARBA" id="ARBA00022771"/>
    </source>
</evidence>
<dbReference type="InterPro" id="IPR002694">
    <property type="entry name" value="Znf_CHC2"/>
</dbReference>
<dbReference type="Pfam" id="PF08275">
    <property type="entry name" value="DNAG_N"/>
    <property type="match status" value="1"/>
</dbReference>
<evidence type="ECO:0000256" key="4">
    <source>
        <dbReference type="ARBA" id="ARBA00022695"/>
    </source>
</evidence>
<dbReference type="InterPro" id="IPR034151">
    <property type="entry name" value="TOPRIM_DnaG_bac"/>
</dbReference>
<comment type="cofactor">
    <cofactor evidence="13">
        <name>Zn(2+)</name>
        <dbReference type="ChEBI" id="CHEBI:29105"/>
    </cofactor>
    <text evidence="13">Binds 1 zinc ion per monomer.</text>
</comment>
<reference evidence="17" key="1">
    <citation type="journal article" date="2019" name="Int. J. Syst. Evol. Microbiol.">
        <title>The Global Catalogue of Microorganisms (GCM) 10K type strain sequencing project: providing services to taxonomists for standard genome sequencing and annotation.</title>
        <authorList>
            <consortium name="The Broad Institute Genomics Platform"/>
            <consortium name="The Broad Institute Genome Sequencing Center for Infectious Disease"/>
            <person name="Wu L."/>
            <person name="Ma J."/>
        </authorList>
    </citation>
    <scope>NUCLEOTIDE SEQUENCE [LARGE SCALE GENOMIC DNA]</scope>
    <source>
        <strain evidence="17">CGMCC-1.15741</strain>
    </source>
</reference>
<keyword evidence="7" id="KW-0863">Zinc-finger</keyword>
<feature type="region of interest" description="Disordered" evidence="14">
    <location>
        <begin position="431"/>
        <end position="451"/>
    </location>
</feature>
<dbReference type="Gene3D" id="3.90.980.10">
    <property type="entry name" value="DNA primase, catalytic core, N-terminal domain"/>
    <property type="match status" value="1"/>
</dbReference>
<evidence type="ECO:0000256" key="12">
    <source>
        <dbReference type="HAMAP-Rule" id="MF_00974"/>
    </source>
</evidence>
<evidence type="ECO:0000256" key="10">
    <source>
        <dbReference type="ARBA" id="ARBA00023125"/>
    </source>
</evidence>
<dbReference type="PANTHER" id="PTHR30313:SF2">
    <property type="entry name" value="DNA PRIMASE"/>
    <property type="match status" value="1"/>
</dbReference>
<dbReference type="InterPro" id="IPR050219">
    <property type="entry name" value="DnaG_primase"/>
</dbReference>
<dbReference type="PROSITE" id="PS50880">
    <property type="entry name" value="TOPRIM"/>
    <property type="match status" value="1"/>
</dbReference>
<evidence type="ECO:0000313" key="16">
    <source>
        <dbReference type="EMBL" id="MFC6196858.1"/>
    </source>
</evidence>
<evidence type="ECO:0000256" key="8">
    <source>
        <dbReference type="ARBA" id="ARBA00022833"/>
    </source>
</evidence>
<dbReference type="PIRSF" id="PIRSF002811">
    <property type="entry name" value="DnaG"/>
    <property type="match status" value="1"/>
</dbReference>
<accession>A0ABW1S5T0</accession>
<protein>
    <recommendedName>
        <fullName evidence="12 13">DNA primase</fullName>
        <ecNumber evidence="12">2.7.7.101</ecNumber>
    </recommendedName>
</protein>
<keyword evidence="6 13" id="KW-0479">Metal-binding</keyword>
<dbReference type="InterPro" id="IPR006295">
    <property type="entry name" value="DNA_primase_DnaG"/>
</dbReference>
<dbReference type="InterPro" id="IPR013264">
    <property type="entry name" value="DNAG_N"/>
</dbReference>
<keyword evidence="9" id="KW-0460">Magnesium</keyword>
<evidence type="ECO:0000256" key="6">
    <source>
        <dbReference type="ARBA" id="ARBA00022723"/>
    </source>
</evidence>
<dbReference type="Pfam" id="PF13662">
    <property type="entry name" value="Toprim_4"/>
    <property type="match status" value="1"/>
</dbReference>
<dbReference type="InterPro" id="IPR036977">
    <property type="entry name" value="DNA_primase_Znf_CHC2"/>
</dbReference>
<evidence type="ECO:0000313" key="17">
    <source>
        <dbReference type="Proteomes" id="UP001596303"/>
    </source>
</evidence>
<dbReference type="Proteomes" id="UP001596303">
    <property type="component" value="Unassembled WGS sequence"/>
</dbReference>
<dbReference type="Gene3D" id="3.40.1360.10">
    <property type="match status" value="1"/>
</dbReference>
<keyword evidence="2 12" id="KW-0639">Primosome</keyword>